<dbReference type="Pfam" id="PF00112">
    <property type="entry name" value="Peptidase_C1"/>
    <property type="match status" value="1"/>
</dbReference>
<organism evidence="3 4">
    <name type="scientific">Saltatorellus ferox</name>
    <dbReference type="NCBI Taxonomy" id="2528018"/>
    <lineage>
        <taxon>Bacteria</taxon>
        <taxon>Pseudomonadati</taxon>
        <taxon>Planctomycetota</taxon>
        <taxon>Planctomycetia</taxon>
        <taxon>Planctomycetia incertae sedis</taxon>
        <taxon>Saltatorellus</taxon>
    </lineage>
</organism>
<dbReference type="InterPro" id="IPR000668">
    <property type="entry name" value="Peptidase_C1A_C"/>
</dbReference>
<dbReference type="SUPFAM" id="SSF54001">
    <property type="entry name" value="Cysteine proteinases"/>
    <property type="match status" value="1"/>
</dbReference>
<evidence type="ECO:0000313" key="4">
    <source>
        <dbReference type="Proteomes" id="UP000320390"/>
    </source>
</evidence>
<reference evidence="3 4" key="1">
    <citation type="submission" date="2019-02" db="EMBL/GenBank/DDBJ databases">
        <title>Deep-cultivation of Planctomycetes and their phenomic and genomic characterization uncovers novel biology.</title>
        <authorList>
            <person name="Wiegand S."/>
            <person name="Jogler M."/>
            <person name="Boedeker C."/>
            <person name="Pinto D."/>
            <person name="Vollmers J."/>
            <person name="Rivas-Marin E."/>
            <person name="Kohn T."/>
            <person name="Peeters S.H."/>
            <person name="Heuer A."/>
            <person name="Rast P."/>
            <person name="Oberbeckmann S."/>
            <person name="Bunk B."/>
            <person name="Jeske O."/>
            <person name="Meyerdierks A."/>
            <person name="Storesund J.E."/>
            <person name="Kallscheuer N."/>
            <person name="Luecker S."/>
            <person name="Lage O.M."/>
            <person name="Pohl T."/>
            <person name="Merkel B.J."/>
            <person name="Hornburger P."/>
            <person name="Mueller R.-W."/>
            <person name="Bruemmer F."/>
            <person name="Labrenz M."/>
            <person name="Spormann A.M."/>
            <person name="Op den Camp H."/>
            <person name="Overmann J."/>
            <person name="Amann R."/>
            <person name="Jetten M.S.M."/>
            <person name="Mascher T."/>
            <person name="Medema M.H."/>
            <person name="Devos D.P."/>
            <person name="Kaster A.-K."/>
            <person name="Ovreas L."/>
            <person name="Rohde M."/>
            <person name="Galperin M.Y."/>
            <person name="Jogler C."/>
        </authorList>
    </citation>
    <scope>NUCLEOTIDE SEQUENCE [LARGE SCALE GENOMIC DNA]</scope>
    <source>
        <strain evidence="3 4">Poly30</strain>
    </source>
</reference>
<protein>
    <submittedName>
        <fullName evidence="3">Papain family cysteine protease</fullName>
    </submittedName>
</protein>
<dbReference type="OrthoDB" id="3648721at2"/>
<evidence type="ECO:0000256" key="1">
    <source>
        <dbReference type="SAM" id="SignalP"/>
    </source>
</evidence>
<dbReference type="GO" id="GO:0008234">
    <property type="term" value="F:cysteine-type peptidase activity"/>
    <property type="evidence" value="ECO:0007669"/>
    <property type="project" value="InterPro"/>
</dbReference>
<evidence type="ECO:0000313" key="3">
    <source>
        <dbReference type="EMBL" id="QDV09887.1"/>
    </source>
</evidence>
<keyword evidence="3" id="KW-0378">Hydrolase</keyword>
<feature type="chain" id="PRO_5021764609" evidence="1">
    <location>
        <begin position="26"/>
        <end position="1287"/>
    </location>
</feature>
<accession>A0A518F0L4</accession>
<dbReference type="Gene3D" id="3.90.70.10">
    <property type="entry name" value="Cysteine proteinases"/>
    <property type="match status" value="1"/>
</dbReference>
<feature type="signal peptide" evidence="1">
    <location>
        <begin position="1"/>
        <end position="25"/>
    </location>
</feature>
<gene>
    <name evidence="3" type="ORF">Poly30_54480</name>
</gene>
<dbReference type="GO" id="GO:0006508">
    <property type="term" value="P:proteolysis"/>
    <property type="evidence" value="ECO:0007669"/>
    <property type="project" value="UniProtKB-KW"/>
</dbReference>
<dbReference type="Proteomes" id="UP000320390">
    <property type="component" value="Chromosome"/>
</dbReference>
<keyword evidence="1" id="KW-0732">Signal</keyword>
<evidence type="ECO:0000259" key="2">
    <source>
        <dbReference type="SMART" id="SM00645"/>
    </source>
</evidence>
<dbReference type="CDD" id="cd02619">
    <property type="entry name" value="Peptidase_C1"/>
    <property type="match status" value="1"/>
</dbReference>
<keyword evidence="3" id="KW-0645">Protease</keyword>
<name>A0A518F0L4_9BACT</name>
<keyword evidence="4" id="KW-1185">Reference proteome</keyword>
<feature type="domain" description="Peptidase C1A papain C-terminal" evidence="2">
    <location>
        <begin position="53"/>
        <end position="265"/>
    </location>
</feature>
<dbReference type="EMBL" id="CP036434">
    <property type="protein sequence ID" value="QDV09887.1"/>
    <property type="molecule type" value="Genomic_DNA"/>
</dbReference>
<dbReference type="InterPro" id="IPR038765">
    <property type="entry name" value="Papain-like_cys_pep_sf"/>
</dbReference>
<proteinExistence type="predicted"/>
<sequence precursor="true">MVLSPRLTFLFPALLTLLTGARAVALPQGATREDRASVAGLEAFTAGAQLDELPRSVDLRPLLPAVGRQTMNDCAAWAFGYAGRTYLEALDQGWKPDSPERIFSPTFIYNQVNQGVDGGSRVDRVLDLLLKQGAATLATAPYLAKDFTTPPPAEAAAEAEVFRIASFGLLPAGPDIRAALAEGHIVMCCVRTNPVFSSGRYPVYTAADHERGRAARRADQPHGFHAMAIVGYSDDREAFLFMNSWGQDWGDRGFVWVGYDAAQTFNQNGATEELVDFAVVMIDRREPVARSEKGYEVLDFQELQAVCTGAFSGYDPAAEAGAYRYTVSLRGPAALMANLASVEWTVPGPDGDRTVSTESADSGFRVSGRSHTPTIHVEGTARMKAGHAATVRVDVKLQETARRSLALDRVDSFHDSTAGGDLWRWTLLPRMSDADWRDLVRIEWSVDAGSNLKAPATYVHDGGLPPAWTMASTVMPSFRSPKPAAGSAYLSFRDGSRHELAFPTSAFTDPVRKELLEEVVWRPVGVDGDRSWYFYELRIRYPEAWADNLLGISVETGNQTDWISREAAAVDGPGPRMHVLHGFAKRPFSTYGRASFRTRHPRLGSTTPVMNSRIIDFGDDVAWEIPTLAKPEVLVKGRGYGIESRDRYVGEVDGKPVWAFEVYVDGTANMMAIEELTWTIGDKVTAFSRENESPLDGYVLEHRSSQPFDAVADCTLWDGQTFQLRRTVQPFAPRNSALALDLTDVTPAELQERAPDRVLGEVQLAGQEADLATVREIVGYSRRAWGGVLPTQVALIDYNLLPEGTLGKIEVPRDLETTFVLHADDGSAIALEVKPHALSPAPAMPRFQLLARERFAGFGPEGPTWNVELDVRGEEAFLDQLESIDWSAVAVEDHAPCGAPVAEAALRRATLTVDRPVRVRARLHFAAGNDLEPLEVSAPVLTFSRRARGDLRVVVDRGWIWDPIERYGPGVNPASIHWPSTPYRMRIEGAPSLLAEVASVRWLARDAWQERSARKKGEPLPEPVAHASPGETRALGFEWRTEQNPDQNSRNVTPELVMHDGSTRQFATFELVDGMEAVDRRQPVPVAQMRDWGIVDGQRRSLLIAGVPDPDWATRLLRATFSASVPLVPFGGLPEAALERPIARRAFLVDRPGQIDGLQLRHRQKDAGGFDESTETLRTPATFALAAPIEEPSVRLVESPEDGGTFWYLSVAAPESLLARTRSVRWTLSWGAATSEYVVDRIGERSDAFELRIAGERPSTIEGVLLDPSGATIGTARAMSSPAPPNR</sequence>
<dbReference type="SMART" id="SM00645">
    <property type="entry name" value="Pept_C1"/>
    <property type="match status" value="1"/>
</dbReference>
<dbReference type="RefSeq" id="WP_145205083.1">
    <property type="nucleotide sequence ID" value="NZ_CP036434.1"/>
</dbReference>